<feature type="compositionally biased region" description="Gly residues" evidence="7">
    <location>
        <begin position="557"/>
        <end position="575"/>
    </location>
</feature>
<keyword evidence="3" id="KW-0812">Transmembrane</keyword>
<comment type="subcellular location">
    <subcellularLocation>
        <location evidence="1">Membrane</location>
        <topology evidence="1">Single-pass type II membrane protein</topology>
    </subcellularLocation>
</comment>
<evidence type="ECO:0000256" key="4">
    <source>
        <dbReference type="ARBA" id="ARBA00022968"/>
    </source>
</evidence>
<evidence type="ECO:0000256" key="6">
    <source>
        <dbReference type="ARBA" id="ARBA00023136"/>
    </source>
</evidence>
<proteinExistence type="inferred from homology"/>
<feature type="region of interest" description="Disordered" evidence="7">
    <location>
        <begin position="501"/>
        <end position="592"/>
    </location>
</feature>
<organism evidence="9">
    <name type="scientific">Volvox carteri f. nagariensis</name>
    <dbReference type="NCBI Taxonomy" id="3068"/>
    <lineage>
        <taxon>Eukaryota</taxon>
        <taxon>Viridiplantae</taxon>
        <taxon>Chlorophyta</taxon>
        <taxon>core chlorophytes</taxon>
        <taxon>Chlorophyceae</taxon>
        <taxon>CS clade</taxon>
        <taxon>Chlamydomonadales</taxon>
        <taxon>Volvocaceae</taxon>
        <taxon>Volvox</taxon>
    </lineage>
</organism>
<keyword evidence="6" id="KW-0472">Membrane</keyword>
<dbReference type="RefSeq" id="XP_002947349.1">
    <property type="nucleotide sequence ID" value="XM_002947303.1"/>
</dbReference>
<dbReference type="Gene3D" id="3.90.550.50">
    <property type="match status" value="1"/>
</dbReference>
<feature type="compositionally biased region" description="Low complexity" evidence="7">
    <location>
        <begin position="534"/>
        <end position="556"/>
    </location>
</feature>
<dbReference type="InterPro" id="IPR026050">
    <property type="entry name" value="C1GALT1/C1GALT1_chp1"/>
</dbReference>
<dbReference type="PANTHER" id="PTHR23033">
    <property type="entry name" value="BETA1,3-GALACTOSYLTRANSFERASE"/>
    <property type="match status" value="1"/>
</dbReference>
<accession>D8TLV3</accession>
<dbReference type="EMBL" id="GL378327">
    <property type="protein sequence ID" value="EFJ51397.1"/>
    <property type="molecule type" value="Genomic_DNA"/>
</dbReference>
<evidence type="ECO:0000313" key="9">
    <source>
        <dbReference type="Proteomes" id="UP000001058"/>
    </source>
</evidence>
<sequence length="710" mass="73893">MQARGYARCAVGSLFGILTCTTIVIATNLLNGIKLDPSVPVYKPEDFIVVINTEQARLQLALASRPLRVGLRTFIALDNASLAEELKQSGHLHNETYAYFPNRNITGPEKSKPGDTRWQAAPFMAHRHYGPTYKWMLLGDDDTLWFMLGVKRLLYGYDHNLPYAISDHMGDHNARGFFLPSPLAAVCSPCHWTDLLHAHHREDLLPYSSAVLTQQEISEWDPRELDGWGWGDPAVARCPCRPPEGCLHRARVCRGRSRGQELCGRTLAFKTGFRGNRSWCGYSWGHGGAGVVLSVGLLRATAGGPGEVCARTTQVHSCDMNLAMCLMNPALGLSGLQGGATGLQGGAGAGAVHDSGSDNGSGNRGSSSSSGSSSASDNGDSGSVSLLPGGGGNGATSTVGRVEEVEKEEEGWGGSGLGIDRSEAGAGPRVSGGLEGFMFTHPGNAVLRGANWADPRFIVFDNPVYQKVLRDPVGFLEGRVVCGRGDREAAMVAAAALAERPVPGEEGGEAAAQGVRQGASVEGEDPGGKKGGAEEVPVPGGEEDGLGSSRQLLLSGVGAGDGGGRGDAVGNGNTGPSGLQSTWGRGEEGEGGEVAGAGVVLPRWQTVVLAAAAGGRMRANLGGREQLQPQQQQGLGQLAGTLLEADAAKGPLSSSNSSSNSSGNSSSSGVGNPEIEVTPGEVAQKYGRVLLRGREQQRKQLGLDAYGTAK</sequence>
<feature type="compositionally biased region" description="Low complexity" evidence="7">
    <location>
        <begin position="357"/>
        <end position="387"/>
    </location>
</feature>
<dbReference type="GeneID" id="9620444"/>
<dbReference type="PANTHER" id="PTHR23033:SF50">
    <property type="entry name" value="HEXOSYLTRANSFERASE"/>
    <property type="match status" value="1"/>
</dbReference>
<dbReference type="Proteomes" id="UP000001058">
    <property type="component" value="Unassembled WGS sequence"/>
</dbReference>
<evidence type="ECO:0000256" key="1">
    <source>
        <dbReference type="ARBA" id="ARBA00004606"/>
    </source>
</evidence>
<keyword evidence="4" id="KW-0735">Signal-anchor</keyword>
<feature type="region of interest" description="Disordered" evidence="7">
    <location>
        <begin position="346"/>
        <end position="427"/>
    </location>
</feature>
<gene>
    <name evidence="8" type="ORF">VOLCADRAFT_116399</name>
</gene>
<dbReference type="OrthoDB" id="421979at2759"/>
<comment type="similarity">
    <text evidence="2">Belongs to the glycosyltransferase 31 family. Beta3-Gal-T subfamily.</text>
</comment>
<dbReference type="AlphaFoldDB" id="D8TLV3"/>
<protein>
    <submittedName>
        <fullName evidence="8">Uncharacterized protein</fullName>
    </submittedName>
</protein>
<feature type="non-terminal residue" evidence="8">
    <location>
        <position position="710"/>
    </location>
</feature>
<feature type="region of interest" description="Disordered" evidence="7">
    <location>
        <begin position="648"/>
        <end position="681"/>
    </location>
</feature>
<keyword evidence="9" id="KW-1185">Reference proteome</keyword>
<feature type="compositionally biased region" description="Low complexity" evidence="7">
    <location>
        <begin position="653"/>
        <end position="669"/>
    </location>
</feature>
<feature type="compositionally biased region" description="Low complexity" evidence="7">
    <location>
        <begin position="509"/>
        <end position="519"/>
    </location>
</feature>
<evidence type="ECO:0000313" key="8">
    <source>
        <dbReference type="EMBL" id="EFJ51397.1"/>
    </source>
</evidence>
<dbReference type="GO" id="GO:0016020">
    <property type="term" value="C:membrane"/>
    <property type="evidence" value="ECO:0007669"/>
    <property type="project" value="UniProtKB-SubCell"/>
</dbReference>
<evidence type="ECO:0000256" key="2">
    <source>
        <dbReference type="ARBA" id="ARBA00006462"/>
    </source>
</evidence>
<reference evidence="8 9" key="1">
    <citation type="journal article" date="2010" name="Science">
        <title>Genomic analysis of organismal complexity in the multicellular green alga Volvox carteri.</title>
        <authorList>
            <person name="Prochnik S.E."/>
            <person name="Umen J."/>
            <person name="Nedelcu A.M."/>
            <person name="Hallmann A."/>
            <person name="Miller S.M."/>
            <person name="Nishii I."/>
            <person name="Ferris P."/>
            <person name="Kuo A."/>
            <person name="Mitros T."/>
            <person name="Fritz-Laylin L.K."/>
            <person name="Hellsten U."/>
            <person name="Chapman J."/>
            <person name="Simakov O."/>
            <person name="Rensing S.A."/>
            <person name="Terry A."/>
            <person name="Pangilinan J."/>
            <person name="Kapitonov V."/>
            <person name="Jurka J."/>
            <person name="Salamov A."/>
            <person name="Shapiro H."/>
            <person name="Schmutz J."/>
            <person name="Grimwood J."/>
            <person name="Lindquist E."/>
            <person name="Lucas S."/>
            <person name="Grigoriev I.V."/>
            <person name="Schmitt R."/>
            <person name="Kirk D."/>
            <person name="Rokhsar D.S."/>
        </authorList>
    </citation>
    <scope>NUCLEOTIDE SEQUENCE [LARGE SCALE GENOMIC DNA]</scope>
    <source>
        <strain evidence="9">f. Nagariensis / Eve</strain>
    </source>
</reference>
<dbReference type="KEGG" id="vcn:VOLCADRAFT_116399"/>
<evidence type="ECO:0000256" key="7">
    <source>
        <dbReference type="SAM" id="MobiDB-lite"/>
    </source>
</evidence>
<name>D8TLV3_VOLCA</name>
<evidence type="ECO:0000256" key="3">
    <source>
        <dbReference type="ARBA" id="ARBA00022692"/>
    </source>
</evidence>
<dbReference type="InParanoid" id="D8TLV3"/>
<evidence type="ECO:0000256" key="5">
    <source>
        <dbReference type="ARBA" id="ARBA00022989"/>
    </source>
</evidence>
<keyword evidence="5" id="KW-1133">Transmembrane helix</keyword>